<dbReference type="Proteomes" id="UP000034164">
    <property type="component" value="Unassembled WGS sequence"/>
</dbReference>
<protein>
    <submittedName>
        <fullName evidence="2">Uncharacterized protein</fullName>
    </submittedName>
</protein>
<name>A0A0G2J282_9EURO</name>
<evidence type="ECO:0000313" key="2">
    <source>
        <dbReference type="EMBL" id="KKZ63874.1"/>
    </source>
</evidence>
<reference evidence="3" key="1">
    <citation type="journal article" date="2015" name="PLoS Genet.">
        <title>The dynamic genome and transcriptome of the human fungal pathogen Blastomyces and close relative Emmonsia.</title>
        <authorList>
            <person name="Munoz J.F."/>
            <person name="Gauthier G.M."/>
            <person name="Desjardins C.A."/>
            <person name="Gallo J.E."/>
            <person name="Holder J."/>
            <person name="Sullivan T.D."/>
            <person name="Marty A.J."/>
            <person name="Carmen J.C."/>
            <person name="Chen Z."/>
            <person name="Ding L."/>
            <person name="Gujja S."/>
            <person name="Magrini V."/>
            <person name="Misas E."/>
            <person name="Mitreva M."/>
            <person name="Priest M."/>
            <person name="Saif S."/>
            <person name="Whiston E.A."/>
            <person name="Young S."/>
            <person name="Zeng Q."/>
            <person name="Goldman W.E."/>
            <person name="Mardis E.R."/>
            <person name="Taylor J.W."/>
            <person name="McEwen J.G."/>
            <person name="Clay O.K."/>
            <person name="Klein B.S."/>
            <person name="Cuomo C.A."/>
        </authorList>
    </citation>
    <scope>NUCLEOTIDE SEQUENCE [LARGE SCALE GENOMIC DNA]</scope>
    <source>
        <strain evidence="3">UAMH 3008</strain>
    </source>
</reference>
<feature type="region of interest" description="Disordered" evidence="1">
    <location>
        <begin position="1"/>
        <end position="64"/>
    </location>
</feature>
<evidence type="ECO:0000313" key="3">
    <source>
        <dbReference type="Proteomes" id="UP000034164"/>
    </source>
</evidence>
<organism evidence="2 3">
    <name type="scientific">[Emmonsia] crescens</name>
    <dbReference type="NCBI Taxonomy" id="73230"/>
    <lineage>
        <taxon>Eukaryota</taxon>
        <taxon>Fungi</taxon>
        <taxon>Dikarya</taxon>
        <taxon>Ascomycota</taxon>
        <taxon>Pezizomycotina</taxon>
        <taxon>Eurotiomycetes</taxon>
        <taxon>Eurotiomycetidae</taxon>
        <taxon>Onygenales</taxon>
        <taxon>Ajellomycetaceae</taxon>
        <taxon>Emergomyces</taxon>
    </lineage>
</organism>
<evidence type="ECO:0000256" key="1">
    <source>
        <dbReference type="SAM" id="MobiDB-lite"/>
    </source>
</evidence>
<gene>
    <name evidence="2" type="ORF">EMCG_01827</name>
</gene>
<feature type="compositionally biased region" description="Basic and acidic residues" evidence="1">
    <location>
        <begin position="26"/>
        <end position="39"/>
    </location>
</feature>
<feature type="compositionally biased region" description="Low complexity" evidence="1">
    <location>
        <begin position="41"/>
        <end position="56"/>
    </location>
</feature>
<accession>A0A0G2J282</accession>
<sequence>MGVGRYSHSRDIKDVRLKIPSPPDALQEREGRGDRRDPSDPSDLSGPSDPNNSSDCSSDDDEVY</sequence>
<comment type="caution">
    <text evidence="2">The sequence shown here is derived from an EMBL/GenBank/DDBJ whole genome shotgun (WGS) entry which is preliminary data.</text>
</comment>
<dbReference type="AlphaFoldDB" id="A0A0G2J282"/>
<feature type="compositionally biased region" description="Basic and acidic residues" evidence="1">
    <location>
        <begin position="8"/>
        <end position="17"/>
    </location>
</feature>
<dbReference type="EMBL" id="LCZI01000905">
    <property type="protein sequence ID" value="KKZ63874.1"/>
    <property type="molecule type" value="Genomic_DNA"/>
</dbReference>
<proteinExistence type="predicted"/>
<dbReference type="VEuPathDB" id="FungiDB:EMCG_01827"/>